<evidence type="ECO:0000313" key="4">
    <source>
        <dbReference type="EMBL" id="EWC59888.1"/>
    </source>
</evidence>
<proteinExistence type="predicted"/>
<dbReference type="GO" id="GO:0005524">
    <property type="term" value="F:ATP binding"/>
    <property type="evidence" value="ECO:0007669"/>
    <property type="project" value="UniProtKB-KW"/>
</dbReference>
<dbReference type="eggNOG" id="COG1136">
    <property type="taxonomic scope" value="Bacteria"/>
</dbReference>
<dbReference type="InterPro" id="IPR015854">
    <property type="entry name" value="ABC_transpr_LolD-like"/>
</dbReference>
<dbReference type="PATRIC" id="fig|909613.9.peg.4889"/>
<evidence type="ECO:0000256" key="2">
    <source>
        <dbReference type="ARBA" id="ARBA00022840"/>
    </source>
</evidence>
<dbReference type="PROSITE" id="PS00211">
    <property type="entry name" value="ABC_TRANSPORTER_1"/>
    <property type="match status" value="1"/>
</dbReference>
<name>W7IHR6_9PSEU</name>
<keyword evidence="5" id="KW-1185">Reference proteome</keyword>
<dbReference type="InterPro" id="IPR017871">
    <property type="entry name" value="ABC_transporter-like_CS"/>
</dbReference>
<dbReference type="SMART" id="SM00382">
    <property type="entry name" value="AAA"/>
    <property type="match status" value="1"/>
</dbReference>
<organism evidence="4 5">
    <name type="scientific">Actinokineospora spheciospongiae</name>
    <dbReference type="NCBI Taxonomy" id="909613"/>
    <lineage>
        <taxon>Bacteria</taxon>
        <taxon>Bacillati</taxon>
        <taxon>Actinomycetota</taxon>
        <taxon>Actinomycetes</taxon>
        <taxon>Pseudonocardiales</taxon>
        <taxon>Pseudonocardiaceae</taxon>
        <taxon>Actinokineospora</taxon>
    </lineage>
</organism>
<evidence type="ECO:0000313" key="5">
    <source>
        <dbReference type="Proteomes" id="UP000019277"/>
    </source>
</evidence>
<comment type="caution">
    <text evidence="4">The sequence shown here is derived from an EMBL/GenBank/DDBJ whole genome shotgun (WGS) entry which is preliminary data.</text>
</comment>
<feature type="domain" description="ABC transporter" evidence="3">
    <location>
        <begin position="7"/>
        <end position="218"/>
    </location>
</feature>
<dbReference type="STRING" id="909613.UO65_4891"/>
<dbReference type="SUPFAM" id="SSF52540">
    <property type="entry name" value="P-loop containing nucleoside triphosphate hydrolases"/>
    <property type="match status" value="1"/>
</dbReference>
<dbReference type="InterPro" id="IPR003439">
    <property type="entry name" value="ABC_transporter-like_ATP-bd"/>
</dbReference>
<dbReference type="Gene3D" id="3.40.50.300">
    <property type="entry name" value="P-loop containing nucleotide triphosphate hydrolases"/>
    <property type="match status" value="1"/>
</dbReference>
<dbReference type="EMBL" id="AYXG01000184">
    <property type="protein sequence ID" value="EWC59888.1"/>
    <property type="molecule type" value="Genomic_DNA"/>
</dbReference>
<keyword evidence="1" id="KW-0547">Nucleotide-binding</keyword>
<gene>
    <name evidence="4" type="ORF">UO65_4891</name>
</gene>
<dbReference type="PANTHER" id="PTHR24220">
    <property type="entry name" value="IMPORT ATP-BINDING PROTEIN"/>
    <property type="match status" value="1"/>
</dbReference>
<dbReference type="GO" id="GO:0005886">
    <property type="term" value="C:plasma membrane"/>
    <property type="evidence" value="ECO:0007669"/>
    <property type="project" value="TreeGrafter"/>
</dbReference>
<reference evidence="4 5" key="1">
    <citation type="journal article" date="2014" name="Genome Announc.">
        <title>Draft Genome Sequence of the Antitrypanosomally Active Sponge-Associated Bacterium Actinokineospora sp. Strain EG49.</title>
        <authorList>
            <person name="Harjes J."/>
            <person name="Ryu T."/>
            <person name="Abdelmohsen U.R."/>
            <person name="Moitinho-Silva L."/>
            <person name="Horn H."/>
            <person name="Ravasi T."/>
            <person name="Hentschel U."/>
        </authorList>
    </citation>
    <scope>NUCLEOTIDE SEQUENCE [LARGE SCALE GENOMIC DNA]</scope>
    <source>
        <strain evidence="4 5">EG49</strain>
    </source>
</reference>
<keyword evidence="2 4" id="KW-0067">ATP-binding</keyword>
<evidence type="ECO:0000259" key="3">
    <source>
        <dbReference type="PROSITE" id="PS50893"/>
    </source>
</evidence>
<dbReference type="Pfam" id="PF00005">
    <property type="entry name" value="ABC_tran"/>
    <property type="match status" value="1"/>
</dbReference>
<sequence length="219" mass="22814">MAELYEVRGVGVDYRTPAGVVSAVRGVDLDVPASGITVLAGPSGSGKSTLLRVLGLIDRPTAGTVVLDGADVGGLSHKRRRALRRDRIAMVFQAPPDNLIGHLSVGGNLRAAAESAGRETDLGVLEWLGIPGTRSWRVEALSGGQQQRLAFGCALARSPSVVLADEPTSQLDSASALLVLDVLTGLTERGVPVVAASHDSELVDRADRVVRLREGEVVG</sequence>
<accession>W7IHR6</accession>
<dbReference type="GO" id="GO:0022857">
    <property type="term" value="F:transmembrane transporter activity"/>
    <property type="evidence" value="ECO:0007669"/>
    <property type="project" value="TreeGrafter"/>
</dbReference>
<dbReference type="RefSeq" id="WP_035286504.1">
    <property type="nucleotide sequence ID" value="NZ_AYXG01000184.1"/>
</dbReference>
<dbReference type="PROSITE" id="PS50893">
    <property type="entry name" value="ABC_TRANSPORTER_2"/>
    <property type="match status" value="1"/>
</dbReference>
<protein>
    <submittedName>
        <fullName evidence="4">Putative ABC transporter ATP-binding protein</fullName>
    </submittedName>
</protein>
<dbReference type="AlphaFoldDB" id="W7IHR6"/>
<dbReference type="GO" id="GO:0016887">
    <property type="term" value="F:ATP hydrolysis activity"/>
    <property type="evidence" value="ECO:0007669"/>
    <property type="project" value="InterPro"/>
</dbReference>
<dbReference type="InterPro" id="IPR027417">
    <property type="entry name" value="P-loop_NTPase"/>
</dbReference>
<evidence type="ECO:0000256" key="1">
    <source>
        <dbReference type="ARBA" id="ARBA00022741"/>
    </source>
</evidence>
<dbReference type="InterPro" id="IPR003593">
    <property type="entry name" value="AAA+_ATPase"/>
</dbReference>
<dbReference type="Proteomes" id="UP000019277">
    <property type="component" value="Unassembled WGS sequence"/>
</dbReference>